<gene>
    <name evidence="1" type="ORF">BSTOLATCC_MIC58292</name>
</gene>
<reference evidence="1" key="1">
    <citation type="submission" date="2021-09" db="EMBL/GenBank/DDBJ databases">
        <authorList>
            <consortium name="AG Swart"/>
            <person name="Singh M."/>
            <person name="Singh A."/>
            <person name="Seah K."/>
            <person name="Emmerich C."/>
        </authorList>
    </citation>
    <scope>NUCLEOTIDE SEQUENCE</scope>
    <source>
        <strain evidence="1">ATCC30299</strain>
    </source>
</reference>
<keyword evidence="2" id="KW-1185">Reference proteome</keyword>
<dbReference type="AlphaFoldDB" id="A0AAU9KCY7"/>
<evidence type="ECO:0000313" key="2">
    <source>
        <dbReference type="Proteomes" id="UP001162131"/>
    </source>
</evidence>
<dbReference type="PANTHER" id="PTHR48421">
    <property type="entry name" value="MYCBP-ASSOCIATED PROTEIN"/>
    <property type="match status" value="1"/>
</dbReference>
<dbReference type="Proteomes" id="UP001162131">
    <property type="component" value="Unassembled WGS sequence"/>
</dbReference>
<dbReference type="InterPro" id="IPR032707">
    <property type="entry name" value="MYCBPAP"/>
</dbReference>
<protein>
    <submittedName>
        <fullName evidence="1">Uncharacterized protein</fullName>
    </submittedName>
</protein>
<accession>A0AAU9KCY7</accession>
<comment type="caution">
    <text evidence="1">The sequence shown here is derived from an EMBL/GenBank/DDBJ whole genome shotgun (WGS) entry which is preliminary data.</text>
</comment>
<sequence>MLPLKIDFRLTPSQRAGATSSEPPRISRNTVEFGKKVRLIKKIPEKIKTYEEDFLLEKEGDIRSFFDEANSPGTPGVRYNDKGKIIPYSIIGPASLFENQPNVPKYSPLPSYSLPSSPLGIFKFGFPLVRKQLLKIDHEKKFKDRLAQIEEVKKSSKAKEKETLKALSLEEKIKITKEQRALRQFQRMQEKWDHIDEGLCKRIQKHKEELLPTRACEYREKLEELDIIDKVRSLDKSNKYHWYMSLRGDPRTDKLDAIVNVGNFMTGLYTRIRQRSSSQSIIRKPGTVKANSKTFRDDPYFKDTAKNGEIYSSLSQARNIKCEELNVIGLSKLPMEIDAVKSAGYENLKLEAIEKGDEEEIIVENYAPRIRAFSTKTTIKY</sequence>
<dbReference type="PANTHER" id="PTHR48421:SF1">
    <property type="entry name" value="MYCBP-ASSOCIATED PROTEIN"/>
    <property type="match status" value="1"/>
</dbReference>
<dbReference type="EMBL" id="CAJZBQ010000056">
    <property type="protein sequence ID" value="CAG9333481.1"/>
    <property type="molecule type" value="Genomic_DNA"/>
</dbReference>
<name>A0AAU9KCY7_9CILI</name>
<proteinExistence type="predicted"/>
<organism evidence="1 2">
    <name type="scientific">Blepharisma stoltei</name>
    <dbReference type="NCBI Taxonomy" id="1481888"/>
    <lineage>
        <taxon>Eukaryota</taxon>
        <taxon>Sar</taxon>
        <taxon>Alveolata</taxon>
        <taxon>Ciliophora</taxon>
        <taxon>Postciliodesmatophora</taxon>
        <taxon>Heterotrichea</taxon>
        <taxon>Heterotrichida</taxon>
        <taxon>Blepharismidae</taxon>
        <taxon>Blepharisma</taxon>
    </lineage>
</organism>
<evidence type="ECO:0000313" key="1">
    <source>
        <dbReference type="EMBL" id="CAG9333481.1"/>
    </source>
</evidence>